<sequence>MKNINTSRALGYLMSGGLCVPAGASAQWHKSALIQERAGQLIQRPVLVPTADVPNNNTTALSAHRVRRT</sequence>
<protein>
    <submittedName>
        <fullName evidence="1">Uncharacterized protein</fullName>
    </submittedName>
</protein>
<dbReference type="Proteomes" id="UP000316639">
    <property type="component" value="Unassembled WGS sequence"/>
</dbReference>
<dbReference type="AlphaFoldDB" id="A0A563ELF1"/>
<accession>A0A563ELF1</accession>
<keyword evidence="2" id="KW-1185">Reference proteome</keyword>
<reference evidence="1 2" key="1">
    <citation type="submission" date="2019-07" db="EMBL/GenBank/DDBJ databases">
        <title>Lentzea xizangensis sp. nov., isolated from Qinghai-Tibetan Plateau Soils.</title>
        <authorList>
            <person name="Huang J."/>
        </authorList>
    </citation>
    <scope>NUCLEOTIDE SEQUENCE [LARGE SCALE GENOMIC DNA]</scope>
    <source>
        <strain evidence="1 2">FXJ1.1311</strain>
    </source>
</reference>
<evidence type="ECO:0000313" key="2">
    <source>
        <dbReference type="Proteomes" id="UP000316639"/>
    </source>
</evidence>
<dbReference type="OrthoDB" id="3697280at2"/>
<dbReference type="EMBL" id="VOBR01000023">
    <property type="protein sequence ID" value="TWP47929.1"/>
    <property type="molecule type" value="Genomic_DNA"/>
</dbReference>
<dbReference type="RefSeq" id="WP_146356972.1">
    <property type="nucleotide sequence ID" value="NZ_VOBR01000023.1"/>
</dbReference>
<proteinExistence type="predicted"/>
<comment type="caution">
    <text evidence="1">The sequence shown here is derived from an EMBL/GenBank/DDBJ whole genome shotgun (WGS) entry which is preliminary data.</text>
</comment>
<name>A0A563ELF1_9PSEU</name>
<organism evidence="1 2">
    <name type="scientific">Lentzea tibetensis</name>
    <dbReference type="NCBI Taxonomy" id="2591470"/>
    <lineage>
        <taxon>Bacteria</taxon>
        <taxon>Bacillati</taxon>
        <taxon>Actinomycetota</taxon>
        <taxon>Actinomycetes</taxon>
        <taxon>Pseudonocardiales</taxon>
        <taxon>Pseudonocardiaceae</taxon>
        <taxon>Lentzea</taxon>
    </lineage>
</organism>
<evidence type="ECO:0000313" key="1">
    <source>
        <dbReference type="EMBL" id="TWP47929.1"/>
    </source>
</evidence>
<gene>
    <name evidence="1" type="ORF">FKR81_30080</name>
</gene>